<dbReference type="Gene3D" id="3.30.300.30">
    <property type="match status" value="1"/>
</dbReference>
<protein>
    <recommendedName>
        <fullName evidence="3">Phenylacetate-CoA ligase</fullName>
    </recommendedName>
</protein>
<evidence type="ECO:0000313" key="2">
    <source>
        <dbReference type="Proteomes" id="UP001449657"/>
    </source>
</evidence>
<dbReference type="InterPro" id="IPR045851">
    <property type="entry name" value="AMP-bd_C_sf"/>
</dbReference>
<dbReference type="RefSeq" id="WP_341840970.1">
    <property type="nucleotide sequence ID" value="NZ_CP149792.1"/>
</dbReference>
<evidence type="ECO:0000313" key="1">
    <source>
        <dbReference type="EMBL" id="WZN46234.1"/>
    </source>
</evidence>
<dbReference type="InterPro" id="IPR042099">
    <property type="entry name" value="ANL_N_sf"/>
</dbReference>
<dbReference type="Gene3D" id="3.40.50.12780">
    <property type="entry name" value="N-terminal domain of ligase-like"/>
    <property type="match status" value="1"/>
</dbReference>
<organism evidence="1 2">
    <name type="scientific">Chitinophaga caseinilytica</name>
    <dbReference type="NCBI Taxonomy" id="2267521"/>
    <lineage>
        <taxon>Bacteria</taxon>
        <taxon>Pseudomonadati</taxon>
        <taxon>Bacteroidota</taxon>
        <taxon>Chitinophagia</taxon>
        <taxon>Chitinophagales</taxon>
        <taxon>Chitinophagaceae</taxon>
        <taxon>Chitinophaga</taxon>
    </lineage>
</organism>
<dbReference type="SUPFAM" id="SSF56801">
    <property type="entry name" value="Acetyl-CoA synthetase-like"/>
    <property type="match status" value="1"/>
</dbReference>
<accession>A0ABZ2Z6U5</accession>
<dbReference type="Proteomes" id="UP001449657">
    <property type="component" value="Chromosome"/>
</dbReference>
<keyword evidence="2" id="KW-1185">Reference proteome</keyword>
<reference evidence="1 2" key="1">
    <citation type="submission" date="2024-03" db="EMBL/GenBank/DDBJ databases">
        <title>Chitinophaga caseinilytica sp. nov., a casein hydrolysing bacterium isolated from forest soil.</title>
        <authorList>
            <person name="Lee D.S."/>
            <person name="Han D.M."/>
            <person name="Baek J.H."/>
            <person name="Choi D.G."/>
            <person name="Jeon J.H."/>
            <person name="Jeon C.O."/>
        </authorList>
    </citation>
    <scope>NUCLEOTIDE SEQUENCE [LARGE SCALE GENOMIC DNA]</scope>
    <source>
        <strain evidence="1 2">KACC 19118</strain>
    </source>
</reference>
<gene>
    <name evidence="1" type="ORF">WJU22_25400</name>
</gene>
<proteinExistence type="predicted"/>
<sequence length="165" mass="18972">MELLDEQDRPVPPGAPGEVTITTLGVEAMPLLRYKTGDICQYDATPCSCGRQTLRLSPVIGRRKQMIKYKGTTLYPPALYDLLSDMEDVREFVVEVFSNEIGTDEILLHLHPREESEDTDRRIKSYLQAKLRVIPQVRYCAMPDILKMQFPESSRKPVKFIDNRK</sequence>
<evidence type="ECO:0008006" key="3">
    <source>
        <dbReference type="Google" id="ProtNLM"/>
    </source>
</evidence>
<dbReference type="PANTHER" id="PTHR43845:SF1">
    <property type="entry name" value="BLR5969 PROTEIN"/>
    <property type="match status" value="1"/>
</dbReference>
<dbReference type="PANTHER" id="PTHR43845">
    <property type="entry name" value="BLR5969 PROTEIN"/>
    <property type="match status" value="1"/>
</dbReference>
<dbReference type="EMBL" id="CP150096">
    <property type="protein sequence ID" value="WZN46234.1"/>
    <property type="molecule type" value="Genomic_DNA"/>
</dbReference>
<name>A0ABZ2Z6U5_9BACT</name>